<keyword evidence="1" id="KW-0614">Plasmid</keyword>
<proteinExistence type="predicted"/>
<accession>A0A1L3LU68</accession>
<name>A0A1L3LU68_9HYPH</name>
<geneLocation type="plasmid" evidence="1 2">
    <name>B</name>
</geneLocation>
<evidence type="ECO:0000313" key="2">
    <source>
        <dbReference type="Proteomes" id="UP000182306"/>
    </source>
</evidence>
<dbReference type="AlphaFoldDB" id="A0A1L3LU68"/>
<protein>
    <submittedName>
        <fullName evidence="1">Uncharacterized protein</fullName>
    </submittedName>
</protein>
<sequence length="45" mass="5178">MVVPGRLVRWMDLASQEEKIGQVGQPVGSGVERPKLDRETIWQDW</sequence>
<evidence type="ECO:0000313" key="1">
    <source>
        <dbReference type="EMBL" id="APG93606.1"/>
    </source>
</evidence>
<gene>
    <name evidence="1" type="ORF">SAMCFNEI73_pB0410</name>
</gene>
<dbReference type="Proteomes" id="UP000182306">
    <property type="component" value="Plasmid B"/>
</dbReference>
<organism evidence="1 2">
    <name type="scientific">Sinorhizobium americanum</name>
    <dbReference type="NCBI Taxonomy" id="194963"/>
    <lineage>
        <taxon>Bacteria</taxon>
        <taxon>Pseudomonadati</taxon>
        <taxon>Pseudomonadota</taxon>
        <taxon>Alphaproteobacteria</taxon>
        <taxon>Hyphomicrobiales</taxon>
        <taxon>Rhizobiaceae</taxon>
        <taxon>Sinorhizobium/Ensifer group</taxon>
        <taxon>Sinorhizobium</taxon>
    </lineage>
</organism>
<dbReference type="KEGG" id="same:SAMCFNEI73_pB0410"/>
<dbReference type="EMBL" id="CP013109">
    <property type="protein sequence ID" value="APG93606.1"/>
    <property type="molecule type" value="Genomic_DNA"/>
</dbReference>
<reference evidence="1 2" key="1">
    <citation type="submission" date="2015-10" db="EMBL/GenBank/DDBJ databases">
        <title>Genomic differences between typical nodule nitrogen-fixing rhizobial strains and those coming from bean seeds.</title>
        <authorList>
            <person name="Peralta H."/>
            <person name="Aguilar-Vera A."/>
            <person name="Diaz R."/>
            <person name="Mora Y."/>
            <person name="Martinez-Batallar G."/>
            <person name="Salazar E."/>
            <person name="Vargas-Lagunas C."/>
            <person name="Encarnacion S."/>
            <person name="Girard L."/>
            <person name="Mora J."/>
        </authorList>
    </citation>
    <scope>NUCLEOTIDE SEQUENCE [LARGE SCALE GENOMIC DNA]</scope>
    <source>
        <strain evidence="1 2">CFNEI 73</strain>
        <plasmid evidence="1 2">B</plasmid>
    </source>
</reference>
<keyword evidence="2" id="KW-1185">Reference proteome</keyword>